<reference evidence="3" key="1">
    <citation type="submission" date="2020-09" db="EMBL/GenBank/DDBJ databases">
        <title>A novel bacterium of genus Paenibacillus, isolated from South China Sea.</title>
        <authorList>
            <person name="Huang H."/>
            <person name="Mo K."/>
            <person name="Hu Y."/>
        </authorList>
    </citation>
    <scope>NUCLEOTIDE SEQUENCE</scope>
    <source>
        <strain evidence="3">IB182496</strain>
    </source>
</reference>
<sequence>MHTTLQGAATDTSAALLELSRQLEREGDGAHGHKLRELADKREADRLTLAFCGHFSAGKSTLVNRLCGHPLLPSSPIPTSANVVAIRSGSPLARITRSTGETIEAPPEELERYCVDGASFASVEITYPMPHLGERTVLLDTPGIDSTDDAHQAATESALHLADVVFYVMDYNHVQSEINFAFAKRLKDWGKPLYLIVNQIDKHRERELSFADYRRSVEQAFASWHLEPAGILYVSMREPEHPHQQWQALQRLLRELQGVGGDLNASSVDASARHLIAEHGRWRSAREQERREQLLARAGGEEGAREALARLGAIDAELQEQQEAAETLRLRLRKEAQSLLDNAIIIPAATRDLAHAFLESRRSGFRAGLLFAAAKTAAERERRMQALLEDFGAQVDASIRWHLTELLRQAAHALGWQDESLERELSQALEAIVTEALLEDQVQPGAVFGNESTMNYCKALSASVKSDYRQRAYALIEQLTEPAAAPSSAAAEQLRQRRADVAAAAQAASA</sequence>
<dbReference type="InterPro" id="IPR027417">
    <property type="entry name" value="P-loop_NTPase"/>
</dbReference>
<dbReference type="CDD" id="cd09912">
    <property type="entry name" value="DLP_2"/>
    <property type="match status" value="1"/>
</dbReference>
<evidence type="ECO:0000256" key="1">
    <source>
        <dbReference type="SAM" id="Coils"/>
    </source>
</evidence>
<dbReference type="AlphaFoldDB" id="A0A927GRA3"/>
<feature type="domain" description="Dynamin N-terminal" evidence="2">
    <location>
        <begin position="49"/>
        <end position="199"/>
    </location>
</feature>
<organism evidence="3 4">
    <name type="scientific">Paenibacillus sabuli</name>
    <dbReference type="NCBI Taxonomy" id="2772509"/>
    <lineage>
        <taxon>Bacteria</taxon>
        <taxon>Bacillati</taxon>
        <taxon>Bacillota</taxon>
        <taxon>Bacilli</taxon>
        <taxon>Bacillales</taxon>
        <taxon>Paenibacillaceae</taxon>
        <taxon>Paenibacillus</taxon>
    </lineage>
</organism>
<dbReference type="EMBL" id="JACXIZ010000014">
    <property type="protein sequence ID" value="MBD2845086.1"/>
    <property type="molecule type" value="Genomic_DNA"/>
</dbReference>
<dbReference type="Pfam" id="PF00350">
    <property type="entry name" value="Dynamin_N"/>
    <property type="match status" value="1"/>
</dbReference>
<name>A0A927GRA3_9BACL</name>
<dbReference type="Gene3D" id="3.40.50.300">
    <property type="entry name" value="P-loop containing nucleotide triphosphate hydrolases"/>
    <property type="match status" value="1"/>
</dbReference>
<evidence type="ECO:0000259" key="2">
    <source>
        <dbReference type="Pfam" id="PF00350"/>
    </source>
</evidence>
<feature type="non-terminal residue" evidence="3">
    <location>
        <position position="510"/>
    </location>
</feature>
<dbReference type="InterPro" id="IPR051943">
    <property type="entry name" value="TRAFAC_Dynamin-like_GTPase"/>
</dbReference>
<dbReference type="Proteomes" id="UP000621560">
    <property type="component" value="Unassembled WGS sequence"/>
</dbReference>
<proteinExistence type="predicted"/>
<dbReference type="PANTHER" id="PTHR43681">
    <property type="entry name" value="TRANSMEMBRANE GTPASE FZO"/>
    <property type="match status" value="1"/>
</dbReference>
<evidence type="ECO:0000313" key="3">
    <source>
        <dbReference type="EMBL" id="MBD2845086.1"/>
    </source>
</evidence>
<dbReference type="PANTHER" id="PTHR43681:SF1">
    <property type="entry name" value="SARCALUMENIN"/>
    <property type="match status" value="1"/>
</dbReference>
<dbReference type="RefSeq" id="WP_190916375.1">
    <property type="nucleotide sequence ID" value="NZ_JACXIZ010000014.1"/>
</dbReference>
<feature type="coiled-coil region" evidence="1">
    <location>
        <begin position="304"/>
        <end position="338"/>
    </location>
</feature>
<comment type="caution">
    <text evidence="3">The sequence shown here is derived from an EMBL/GenBank/DDBJ whole genome shotgun (WGS) entry which is preliminary data.</text>
</comment>
<gene>
    <name evidence="3" type="ORF">IDH44_07775</name>
</gene>
<dbReference type="SUPFAM" id="SSF52540">
    <property type="entry name" value="P-loop containing nucleoside triphosphate hydrolases"/>
    <property type="match status" value="1"/>
</dbReference>
<dbReference type="InterPro" id="IPR045063">
    <property type="entry name" value="Dynamin_N"/>
</dbReference>
<keyword evidence="4" id="KW-1185">Reference proteome</keyword>
<protein>
    <submittedName>
        <fullName evidence="3">Dynamin family protein</fullName>
    </submittedName>
</protein>
<evidence type="ECO:0000313" key="4">
    <source>
        <dbReference type="Proteomes" id="UP000621560"/>
    </source>
</evidence>
<accession>A0A927GRA3</accession>
<keyword evidence="1" id="KW-0175">Coiled coil</keyword>